<dbReference type="RefSeq" id="XP_018985267.1">
    <property type="nucleotide sequence ID" value="XM_019130483.1"/>
</dbReference>
<keyword evidence="1 2" id="KW-0694">RNA-binding</keyword>
<dbReference type="STRING" id="984486.A0A1E3QQI2"/>
<dbReference type="InterPro" id="IPR012677">
    <property type="entry name" value="Nucleotide-bd_a/b_plait_sf"/>
</dbReference>
<dbReference type="GO" id="GO:0071011">
    <property type="term" value="C:precatalytic spliceosome"/>
    <property type="evidence" value="ECO:0007669"/>
    <property type="project" value="TreeGrafter"/>
</dbReference>
<evidence type="ECO:0000259" key="4">
    <source>
        <dbReference type="PROSITE" id="PS50102"/>
    </source>
</evidence>
<feature type="region of interest" description="Disordered" evidence="3">
    <location>
        <begin position="121"/>
        <end position="250"/>
    </location>
</feature>
<dbReference type="GeneID" id="30148336"/>
<feature type="compositionally biased region" description="Basic and acidic residues" evidence="3">
    <location>
        <begin position="143"/>
        <end position="197"/>
    </location>
</feature>
<protein>
    <recommendedName>
        <fullName evidence="4">RRM domain-containing protein</fullName>
    </recommendedName>
</protein>
<dbReference type="EMBL" id="KV454431">
    <property type="protein sequence ID" value="ODQ79939.1"/>
    <property type="molecule type" value="Genomic_DNA"/>
</dbReference>
<accession>A0A1E3QQI2</accession>
<dbReference type="Pfam" id="PF00076">
    <property type="entry name" value="RRM_1"/>
    <property type="match status" value="1"/>
</dbReference>
<feature type="domain" description="RRM" evidence="4">
    <location>
        <begin position="33"/>
        <end position="111"/>
    </location>
</feature>
<dbReference type="GO" id="GO:0003723">
    <property type="term" value="F:RNA binding"/>
    <property type="evidence" value="ECO:0007669"/>
    <property type="project" value="UniProtKB-UniRule"/>
</dbReference>
<dbReference type="PROSITE" id="PS50102">
    <property type="entry name" value="RRM"/>
    <property type="match status" value="1"/>
</dbReference>
<name>A0A1E3QQI2_9ASCO</name>
<evidence type="ECO:0000313" key="5">
    <source>
        <dbReference type="EMBL" id="ODQ79939.1"/>
    </source>
</evidence>
<evidence type="ECO:0000256" key="1">
    <source>
        <dbReference type="ARBA" id="ARBA00022884"/>
    </source>
</evidence>
<gene>
    <name evidence="5" type="ORF">BABINDRAFT_167044</name>
</gene>
<dbReference type="GO" id="GO:0071013">
    <property type="term" value="C:catalytic step 2 spliceosome"/>
    <property type="evidence" value="ECO:0007669"/>
    <property type="project" value="TreeGrafter"/>
</dbReference>
<dbReference type="PANTHER" id="PTHR45880:SF1">
    <property type="entry name" value="RNA-BINDING MOTIF PROTEIN, X-LINKED 2"/>
    <property type="match status" value="1"/>
</dbReference>
<evidence type="ECO:0000256" key="3">
    <source>
        <dbReference type="SAM" id="MobiDB-lite"/>
    </source>
</evidence>
<proteinExistence type="predicted"/>
<organism evidence="5 6">
    <name type="scientific">Babjeviella inositovora NRRL Y-12698</name>
    <dbReference type="NCBI Taxonomy" id="984486"/>
    <lineage>
        <taxon>Eukaryota</taxon>
        <taxon>Fungi</taxon>
        <taxon>Dikarya</taxon>
        <taxon>Ascomycota</taxon>
        <taxon>Saccharomycotina</taxon>
        <taxon>Pichiomycetes</taxon>
        <taxon>Serinales incertae sedis</taxon>
        <taxon>Babjeviella</taxon>
    </lineage>
</organism>
<dbReference type="SMART" id="SM00360">
    <property type="entry name" value="RRM"/>
    <property type="match status" value="1"/>
</dbReference>
<dbReference type="InterPro" id="IPR035979">
    <property type="entry name" value="RBD_domain_sf"/>
</dbReference>
<dbReference type="PANTHER" id="PTHR45880">
    <property type="entry name" value="RNA-BINDING MOTIF PROTEIN, X-LINKED 2"/>
    <property type="match status" value="1"/>
</dbReference>
<dbReference type="Gene3D" id="3.30.70.330">
    <property type="match status" value="1"/>
</dbReference>
<feature type="compositionally biased region" description="Basic and acidic residues" evidence="3">
    <location>
        <begin position="223"/>
        <end position="250"/>
    </location>
</feature>
<evidence type="ECO:0000313" key="6">
    <source>
        <dbReference type="Proteomes" id="UP000094336"/>
    </source>
</evidence>
<reference evidence="6" key="1">
    <citation type="submission" date="2016-05" db="EMBL/GenBank/DDBJ databases">
        <title>Comparative genomics of biotechnologically important yeasts.</title>
        <authorList>
            <consortium name="DOE Joint Genome Institute"/>
            <person name="Riley R."/>
            <person name="Haridas S."/>
            <person name="Wolfe K.H."/>
            <person name="Lopes M.R."/>
            <person name="Hittinger C.T."/>
            <person name="Goker M."/>
            <person name="Salamov A."/>
            <person name="Wisecaver J."/>
            <person name="Long T.M."/>
            <person name="Aerts A.L."/>
            <person name="Barry K."/>
            <person name="Choi C."/>
            <person name="Clum A."/>
            <person name="Coughlan A.Y."/>
            <person name="Deshpande S."/>
            <person name="Douglass A.P."/>
            <person name="Hanson S.J."/>
            <person name="Klenk H.-P."/>
            <person name="Labutti K."/>
            <person name="Lapidus A."/>
            <person name="Lindquist E."/>
            <person name="Lipzen A."/>
            <person name="Meier-Kolthoff J.P."/>
            <person name="Ohm R.A."/>
            <person name="Otillar R.P."/>
            <person name="Pangilinan J."/>
            <person name="Peng Y."/>
            <person name="Rokas A."/>
            <person name="Rosa C.A."/>
            <person name="Scheuner C."/>
            <person name="Sibirny A.A."/>
            <person name="Slot J.C."/>
            <person name="Stielow J.B."/>
            <person name="Sun H."/>
            <person name="Kurtzman C.P."/>
            <person name="Blackwell M."/>
            <person name="Grigoriev I.V."/>
            <person name="Jeffries T.W."/>
        </authorList>
    </citation>
    <scope>NUCLEOTIDE SEQUENCE [LARGE SCALE GENOMIC DNA]</scope>
    <source>
        <strain evidence="6">NRRL Y-12698</strain>
    </source>
</reference>
<dbReference type="InterPro" id="IPR000504">
    <property type="entry name" value="RRM_dom"/>
</dbReference>
<evidence type="ECO:0000256" key="2">
    <source>
        <dbReference type="PROSITE-ProRule" id="PRU00176"/>
    </source>
</evidence>
<dbReference type="InterPro" id="IPR045844">
    <property type="entry name" value="RRM_Ist3-like"/>
</dbReference>
<dbReference type="GO" id="GO:0000398">
    <property type="term" value="P:mRNA splicing, via spliceosome"/>
    <property type="evidence" value="ECO:0007669"/>
    <property type="project" value="InterPro"/>
</dbReference>
<dbReference type="Proteomes" id="UP000094336">
    <property type="component" value="Unassembled WGS sequence"/>
</dbReference>
<dbReference type="AlphaFoldDB" id="A0A1E3QQI2"/>
<dbReference type="CDD" id="cd12411">
    <property type="entry name" value="RRM_ist3_like"/>
    <property type="match status" value="1"/>
</dbReference>
<dbReference type="SUPFAM" id="SSF54928">
    <property type="entry name" value="RNA-binding domain, RBD"/>
    <property type="match status" value="1"/>
</dbReference>
<dbReference type="OrthoDB" id="2573941at2759"/>
<dbReference type="GO" id="GO:0005686">
    <property type="term" value="C:U2 snRNP"/>
    <property type="evidence" value="ECO:0007669"/>
    <property type="project" value="EnsemblFungi"/>
</dbReference>
<keyword evidence="6" id="KW-1185">Reference proteome</keyword>
<sequence>MNKIKSIQKLNQQELDANISASASWHADYKDTSYIYIGQLPYELTEGDLLTVFSQYGVPSNIKLVRDPESGKSMGFGYLKYEDYRSCVLAVDNLNGIDISGRKILVDHGYYKLREGERESDFAVEYSEEEKGEGSRKRIRSNRHNDRSNHREKHRDRDGHREYRDRDGHKGSRSDDKERGHESSRRSRDRDHRSPDGKDEEDPADEDPMKAYLTKGLRSHSHRSSDRHKSRDSVKENNREGEAEQKRLNQ</sequence>
<dbReference type="InterPro" id="IPR051847">
    <property type="entry name" value="RNA_proc/Spliceosome_comp"/>
</dbReference>